<proteinExistence type="predicted"/>
<dbReference type="AlphaFoldDB" id="A0A547P721"/>
<dbReference type="EMBL" id="VHJK01000002">
    <property type="protein sequence ID" value="TRD09940.1"/>
    <property type="molecule type" value="Genomic_DNA"/>
</dbReference>
<keyword evidence="2" id="KW-1185">Reference proteome</keyword>
<name>A0A547P721_9SPHN</name>
<dbReference type="Proteomes" id="UP000316343">
    <property type="component" value="Unassembled WGS sequence"/>
</dbReference>
<sequence>MFRANAREETYQHRTAFYAGQKCVAEIKHAADRRGFKANVDDNFAYEDGRGYREVLIFGSGQSKESGAFEWERVKE</sequence>
<evidence type="ECO:0000313" key="2">
    <source>
        <dbReference type="Proteomes" id="UP000316343"/>
    </source>
</evidence>
<comment type="caution">
    <text evidence="1">The sequence shown here is derived from an EMBL/GenBank/DDBJ whole genome shotgun (WGS) entry which is preliminary data.</text>
</comment>
<evidence type="ECO:0000313" key="1">
    <source>
        <dbReference type="EMBL" id="TRD09940.1"/>
    </source>
</evidence>
<accession>A0A547P721</accession>
<gene>
    <name evidence="1" type="ORF">FGU71_13120</name>
</gene>
<organism evidence="1 2">
    <name type="scientific">Erythrobacter insulae</name>
    <dbReference type="NCBI Taxonomy" id="2584124"/>
    <lineage>
        <taxon>Bacteria</taxon>
        <taxon>Pseudomonadati</taxon>
        <taxon>Pseudomonadota</taxon>
        <taxon>Alphaproteobacteria</taxon>
        <taxon>Sphingomonadales</taxon>
        <taxon>Erythrobacteraceae</taxon>
        <taxon>Erythrobacter/Porphyrobacter group</taxon>
        <taxon>Erythrobacter</taxon>
    </lineage>
</organism>
<dbReference type="RefSeq" id="WP_142789230.1">
    <property type="nucleotide sequence ID" value="NZ_VHJK01000002.1"/>
</dbReference>
<protein>
    <submittedName>
        <fullName evidence="1">Uncharacterized protein</fullName>
    </submittedName>
</protein>
<reference evidence="1 2" key="1">
    <citation type="submission" date="2019-06" db="EMBL/GenBank/DDBJ databases">
        <title>Erythrobacter insulae sp. nov., isolated from a tidal flat.</title>
        <authorList>
            <person name="Yoon J.-H."/>
        </authorList>
    </citation>
    <scope>NUCLEOTIDE SEQUENCE [LARGE SCALE GENOMIC DNA]</scope>
    <source>
        <strain evidence="1 2">JBTF-M21</strain>
    </source>
</reference>